<comment type="caution">
    <text evidence="1">The sequence shown here is derived from an EMBL/GenBank/DDBJ whole genome shotgun (WGS) entry which is preliminary data.</text>
</comment>
<proteinExistence type="predicted"/>
<dbReference type="RefSeq" id="WP_378016566.1">
    <property type="nucleotide sequence ID" value="NZ_JBHSKT010000003.1"/>
</dbReference>
<accession>A0ABW0EBD3</accession>
<evidence type="ECO:0000313" key="1">
    <source>
        <dbReference type="EMBL" id="MFC5270194.1"/>
    </source>
</evidence>
<organism evidence="1 2">
    <name type="scientific">Adhaeribacter terreus</name>
    <dbReference type="NCBI Taxonomy" id="529703"/>
    <lineage>
        <taxon>Bacteria</taxon>
        <taxon>Pseudomonadati</taxon>
        <taxon>Bacteroidota</taxon>
        <taxon>Cytophagia</taxon>
        <taxon>Cytophagales</taxon>
        <taxon>Hymenobacteraceae</taxon>
        <taxon>Adhaeribacter</taxon>
    </lineage>
</organism>
<reference evidence="2" key="1">
    <citation type="journal article" date="2019" name="Int. J. Syst. Evol. Microbiol.">
        <title>The Global Catalogue of Microorganisms (GCM) 10K type strain sequencing project: providing services to taxonomists for standard genome sequencing and annotation.</title>
        <authorList>
            <consortium name="The Broad Institute Genomics Platform"/>
            <consortium name="The Broad Institute Genome Sequencing Center for Infectious Disease"/>
            <person name="Wu L."/>
            <person name="Ma J."/>
        </authorList>
    </citation>
    <scope>NUCLEOTIDE SEQUENCE [LARGE SCALE GENOMIC DNA]</scope>
    <source>
        <strain evidence="2">KACC 12602</strain>
    </source>
</reference>
<dbReference type="EMBL" id="JBHSKT010000003">
    <property type="protein sequence ID" value="MFC5270194.1"/>
    <property type="molecule type" value="Genomic_DNA"/>
</dbReference>
<dbReference type="Proteomes" id="UP001596161">
    <property type="component" value="Unassembled WGS sequence"/>
</dbReference>
<protein>
    <submittedName>
        <fullName evidence="1">Uncharacterized protein</fullName>
    </submittedName>
</protein>
<gene>
    <name evidence="1" type="ORF">ACFPIB_06205</name>
</gene>
<name>A0ABW0EBD3_9BACT</name>
<evidence type="ECO:0000313" key="2">
    <source>
        <dbReference type="Proteomes" id="UP001596161"/>
    </source>
</evidence>
<sequence length="91" mass="9537">MANSAQYSGISPDVYNALKSKLAGFGINLEGNTGKVSEKGVSAEYNFDEANKTLVINNVNVSFPASMMFSPDKILGMISEAVTKAGGQQTA</sequence>
<keyword evidence="2" id="KW-1185">Reference proteome</keyword>